<dbReference type="PROSITE" id="PS50330">
    <property type="entry name" value="UIM"/>
    <property type="match status" value="1"/>
</dbReference>
<dbReference type="InterPro" id="IPR003903">
    <property type="entry name" value="UIM_dom"/>
</dbReference>
<feature type="region of interest" description="Disordered" evidence="10">
    <location>
        <begin position="172"/>
        <end position="204"/>
    </location>
</feature>
<dbReference type="GO" id="GO:0035091">
    <property type="term" value="F:phosphatidylinositol binding"/>
    <property type="evidence" value="ECO:0007669"/>
    <property type="project" value="InterPro"/>
</dbReference>
<keyword evidence="6" id="KW-0813">Transport</keyword>
<dbReference type="CDD" id="cd16978">
    <property type="entry name" value="VHS_HSE1"/>
    <property type="match status" value="1"/>
</dbReference>
<keyword evidence="8" id="KW-0653">Protein transport</keyword>
<dbReference type="SUPFAM" id="SSF48464">
    <property type="entry name" value="ENTH/VHS domain"/>
    <property type="match status" value="1"/>
</dbReference>
<feature type="domain" description="VHS" evidence="12">
    <location>
        <begin position="10"/>
        <end position="137"/>
    </location>
</feature>
<dbReference type="PRINTS" id="PR00452">
    <property type="entry name" value="SH3DOMAIN"/>
</dbReference>
<evidence type="ECO:0000256" key="7">
    <source>
        <dbReference type="ARBA" id="ARBA00022753"/>
    </source>
</evidence>
<evidence type="ECO:0000256" key="4">
    <source>
        <dbReference type="ARBA" id="ARBA00018978"/>
    </source>
</evidence>
<evidence type="ECO:0000256" key="6">
    <source>
        <dbReference type="ARBA" id="ARBA00022448"/>
    </source>
</evidence>
<feature type="region of interest" description="Disordered" evidence="10">
    <location>
        <begin position="136"/>
        <end position="157"/>
    </location>
</feature>
<dbReference type="Gene3D" id="1.25.40.90">
    <property type="match status" value="1"/>
</dbReference>
<dbReference type="GO" id="GO:0033565">
    <property type="term" value="C:ESCRT-0 complex"/>
    <property type="evidence" value="ECO:0007669"/>
    <property type="project" value="TreeGrafter"/>
</dbReference>
<evidence type="ECO:0000256" key="9">
    <source>
        <dbReference type="PROSITE-ProRule" id="PRU00192"/>
    </source>
</evidence>
<dbReference type="GO" id="GO:0010008">
    <property type="term" value="C:endosome membrane"/>
    <property type="evidence" value="ECO:0007669"/>
    <property type="project" value="UniProtKB-SubCell"/>
</dbReference>
<sequence>MNVEALIDKATNKNNISEDWATIMDICDIANSRPENTVNYLKKKITDSNTNVILYALTVADALVKNCGKKTQEVISSRGFLDTIVKQINNRNVNKIAKQKMLFCIKQWRDAFENDPGLRSYCNEIYRKLRDQNYTFKDPSKSKKNDNDINNAKLKRKEEEDMQLALALSLSAEESKKNNKKSSSYSKKTYDSPSPSSSPTQSSQINKPLFKVKALYDFAGNYAEGELPLYTGDIINVYDTTYKDWWRGENRGMVGIFPNNYVEKIQETSTTQPVNEEYETQVLREAQKIDEFMQILSRVDPKTENLSENEELQNLYNSICTLRPKLVKLVEYYSKKMEEITLLSSKSYQSQEIYRNLYEQYQQQLYAPVQQPYAPYSQPQPQTQPQAYVPPQQQPQTYPPPQQPQTYPLPQQPQAYAPPPQPNPNFMMPMQNSQSAPLVNSQAQSQPQEMMPPQPNLPPTTSPEKMAYDPRLVQQPPPQQPLQQPQQPLYMQPYVNQGVAPPPPTSMDPGAVPYQNPGMPTNQPTY</sequence>
<evidence type="ECO:0000313" key="13">
    <source>
        <dbReference type="EMBL" id="ORY75241.1"/>
    </source>
</evidence>
<organism evidence="13 14">
    <name type="scientific">Neocallimastix californiae</name>
    <dbReference type="NCBI Taxonomy" id="1754190"/>
    <lineage>
        <taxon>Eukaryota</taxon>
        <taxon>Fungi</taxon>
        <taxon>Fungi incertae sedis</taxon>
        <taxon>Chytridiomycota</taxon>
        <taxon>Chytridiomycota incertae sedis</taxon>
        <taxon>Neocallimastigomycetes</taxon>
        <taxon>Neocallimastigales</taxon>
        <taxon>Neocallimastigaceae</taxon>
        <taxon>Neocallimastix</taxon>
    </lineage>
</organism>
<dbReference type="Pfam" id="PF07653">
    <property type="entry name" value="SH3_2"/>
    <property type="match status" value="1"/>
</dbReference>
<evidence type="ECO:0000256" key="10">
    <source>
        <dbReference type="SAM" id="MobiDB-lite"/>
    </source>
</evidence>
<dbReference type="STRING" id="1754190.A0A1Y2EUI7"/>
<evidence type="ECO:0000256" key="8">
    <source>
        <dbReference type="ARBA" id="ARBA00022927"/>
    </source>
</evidence>
<feature type="compositionally biased region" description="Basic and acidic residues" evidence="10">
    <location>
        <begin position="138"/>
        <end position="147"/>
    </location>
</feature>
<dbReference type="InterPro" id="IPR008942">
    <property type="entry name" value="ENTH_VHS"/>
</dbReference>
<dbReference type="SMART" id="SM00288">
    <property type="entry name" value="VHS"/>
    <property type="match status" value="1"/>
</dbReference>
<comment type="caution">
    <text evidence="13">The sequence shown here is derived from an EMBL/GenBank/DDBJ whole genome shotgun (WGS) entry which is preliminary data.</text>
</comment>
<dbReference type="GO" id="GO:0043328">
    <property type="term" value="P:protein transport to vacuole involved in ubiquitin-dependent protein catabolic process via the multivesicular body sorting pathway"/>
    <property type="evidence" value="ECO:0007669"/>
    <property type="project" value="TreeGrafter"/>
</dbReference>
<dbReference type="Pfam" id="PF00790">
    <property type="entry name" value="VHS"/>
    <property type="match status" value="1"/>
</dbReference>
<dbReference type="PANTHER" id="PTHR45929">
    <property type="entry name" value="JAK PATHWAY SIGNAL TRANSDUCTION ADAPTOR MOLECULE"/>
    <property type="match status" value="1"/>
</dbReference>
<dbReference type="Gene3D" id="2.30.30.40">
    <property type="entry name" value="SH3 Domains"/>
    <property type="match status" value="1"/>
</dbReference>
<feature type="compositionally biased region" description="Pro residues" evidence="10">
    <location>
        <begin position="450"/>
        <end position="461"/>
    </location>
</feature>
<dbReference type="InterPro" id="IPR002014">
    <property type="entry name" value="VHS_dom"/>
</dbReference>
<dbReference type="Proteomes" id="UP000193920">
    <property type="component" value="Unassembled WGS sequence"/>
</dbReference>
<dbReference type="GO" id="GO:0043130">
    <property type="term" value="F:ubiquitin binding"/>
    <property type="evidence" value="ECO:0007669"/>
    <property type="project" value="InterPro"/>
</dbReference>
<keyword evidence="14" id="KW-1185">Reference proteome</keyword>
<feature type="domain" description="SH3" evidence="11">
    <location>
        <begin position="207"/>
        <end position="267"/>
    </location>
</feature>
<feature type="compositionally biased region" description="Low complexity" evidence="10">
    <location>
        <begin position="373"/>
        <end position="396"/>
    </location>
</feature>
<keyword evidence="5 9" id="KW-0728">SH3 domain</keyword>
<gene>
    <name evidence="13" type="ORF">LY90DRAFT_665975</name>
</gene>
<dbReference type="SMART" id="SM00326">
    <property type="entry name" value="SH3"/>
    <property type="match status" value="1"/>
</dbReference>
<proteinExistence type="inferred from homology"/>
<dbReference type="Gene3D" id="1.20.5.1940">
    <property type="match status" value="1"/>
</dbReference>
<evidence type="ECO:0000256" key="1">
    <source>
        <dbReference type="ARBA" id="ARBA00004125"/>
    </source>
</evidence>
<dbReference type="AlphaFoldDB" id="A0A1Y2EUI7"/>
<name>A0A1Y2EUI7_9FUNG</name>
<comment type="similarity">
    <text evidence="2">Belongs to the STAM family.</text>
</comment>
<feature type="compositionally biased region" description="Low complexity" evidence="10">
    <location>
        <begin position="481"/>
        <end position="494"/>
    </location>
</feature>
<dbReference type="PROSITE" id="PS50179">
    <property type="entry name" value="VHS"/>
    <property type="match status" value="1"/>
</dbReference>
<protein>
    <recommendedName>
        <fullName evidence="3">Class E vacuolar protein-sorting machinery protein HSE1</fullName>
    </recommendedName>
    <alternativeName>
        <fullName evidence="4">Class E vacuolar protein-sorting machinery protein hse1</fullName>
    </alternativeName>
</protein>
<evidence type="ECO:0000256" key="3">
    <source>
        <dbReference type="ARBA" id="ARBA00017923"/>
    </source>
</evidence>
<feature type="compositionally biased region" description="Low complexity" evidence="10">
    <location>
        <begin position="404"/>
        <end position="415"/>
    </location>
</feature>
<feature type="region of interest" description="Disordered" evidence="10">
    <location>
        <begin position="373"/>
        <end position="526"/>
    </location>
</feature>
<evidence type="ECO:0000259" key="11">
    <source>
        <dbReference type="PROSITE" id="PS50002"/>
    </source>
</evidence>
<reference evidence="13 14" key="1">
    <citation type="submission" date="2016-08" db="EMBL/GenBank/DDBJ databases">
        <title>A Parts List for Fungal Cellulosomes Revealed by Comparative Genomics.</title>
        <authorList>
            <consortium name="DOE Joint Genome Institute"/>
            <person name="Haitjema C.H."/>
            <person name="Gilmore S.P."/>
            <person name="Henske J.K."/>
            <person name="Solomon K.V."/>
            <person name="De Groot R."/>
            <person name="Kuo A."/>
            <person name="Mondo S.J."/>
            <person name="Salamov A.A."/>
            <person name="Labutti K."/>
            <person name="Zhao Z."/>
            <person name="Chiniquy J."/>
            <person name="Barry K."/>
            <person name="Brewer H.M."/>
            <person name="Purvine S.O."/>
            <person name="Wright A.T."/>
            <person name="Boxma B."/>
            <person name="Van Alen T."/>
            <person name="Hackstein J.H."/>
            <person name="Baker S.E."/>
            <person name="Grigoriev I.V."/>
            <person name="O'Malley M.A."/>
        </authorList>
    </citation>
    <scope>NUCLEOTIDE SEQUENCE [LARGE SCALE GENOMIC DNA]</scope>
    <source>
        <strain evidence="13 14">G1</strain>
    </source>
</reference>
<comment type="subcellular location">
    <subcellularLocation>
        <location evidence="1">Endosome membrane</location>
        <topology evidence="1">Peripheral membrane protein</topology>
        <orientation evidence="1">Cytoplasmic side</orientation>
    </subcellularLocation>
</comment>
<dbReference type="OrthoDB" id="10255964at2759"/>
<dbReference type="PROSITE" id="PS50002">
    <property type="entry name" value="SH3"/>
    <property type="match status" value="1"/>
</dbReference>
<dbReference type="PANTHER" id="PTHR45929:SF3">
    <property type="entry name" value="JAK PATHWAY SIGNAL TRANSDUCTION ADAPTOR MOLECULE"/>
    <property type="match status" value="1"/>
</dbReference>
<dbReference type="EMBL" id="MCOG01000026">
    <property type="protein sequence ID" value="ORY75241.1"/>
    <property type="molecule type" value="Genomic_DNA"/>
</dbReference>
<accession>A0A1Y2EUI7</accession>
<evidence type="ECO:0000256" key="2">
    <source>
        <dbReference type="ARBA" id="ARBA00009666"/>
    </source>
</evidence>
<keyword evidence="7" id="KW-0967">Endosome</keyword>
<dbReference type="InterPro" id="IPR036028">
    <property type="entry name" value="SH3-like_dom_sf"/>
</dbReference>
<dbReference type="InterPro" id="IPR001452">
    <property type="entry name" value="SH3_domain"/>
</dbReference>
<dbReference type="SUPFAM" id="SSF50044">
    <property type="entry name" value="SH3-domain"/>
    <property type="match status" value="1"/>
</dbReference>
<dbReference type="InterPro" id="IPR050670">
    <property type="entry name" value="STAM"/>
</dbReference>
<evidence type="ECO:0000259" key="12">
    <source>
        <dbReference type="PROSITE" id="PS50179"/>
    </source>
</evidence>
<evidence type="ECO:0000256" key="5">
    <source>
        <dbReference type="ARBA" id="ARBA00022443"/>
    </source>
</evidence>
<feature type="compositionally biased region" description="Polar residues" evidence="10">
    <location>
        <begin position="430"/>
        <end position="443"/>
    </location>
</feature>
<evidence type="ECO:0000313" key="14">
    <source>
        <dbReference type="Proteomes" id="UP000193920"/>
    </source>
</evidence>
<feature type="compositionally biased region" description="Low complexity" evidence="10">
    <location>
        <begin position="181"/>
        <end position="204"/>
    </location>
</feature>